<sequence>MTLLQRVARIVNRAVLPAVSSPRLNRLTSGRMTVVRYTGRRSGRAVSLPVAYRSERDRLTIDVSFPDKKTWWRNFTGDGAPLTVRLDGIERPGQATAVRDGDRVRIEVTLNPPDSAPPTN</sequence>
<dbReference type="RefSeq" id="WP_260190263.1">
    <property type="nucleotide sequence ID" value="NZ_JAFFZE010000006.1"/>
</dbReference>
<name>A0ABT2J5H6_9PSEU</name>
<dbReference type="Proteomes" id="UP001156441">
    <property type="component" value="Unassembled WGS sequence"/>
</dbReference>
<gene>
    <name evidence="1" type="ORF">JT362_07325</name>
</gene>
<evidence type="ECO:0000313" key="1">
    <source>
        <dbReference type="EMBL" id="MCT2582926.1"/>
    </source>
</evidence>
<evidence type="ECO:0008006" key="3">
    <source>
        <dbReference type="Google" id="ProtNLM"/>
    </source>
</evidence>
<dbReference type="Gene3D" id="2.30.110.10">
    <property type="entry name" value="Electron Transport, Fmn-binding Protein, Chain A"/>
    <property type="match status" value="1"/>
</dbReference>
<reference evidence="1 2" key="1">
    <citation type="submission" date="2021-02" db="EMBL/GenBank/DDBJ databases">
        <title>Actinophytocola xerophila sp. nov., isolated from soil of cotton cropping field.</title>
        <authorList>
            <person name="Huang R."/>
            <person name="Chen X."/>
            <person name="Ge X."/>
            <person name="Liu W."/>
        </authorList>
    </citation>
    <scope>NUCLEOTIDE SEQUENCE [LARGE SCALE GENOMIC DNA]</scope>
    <source>
        <strain evidence="1 2">S1-96</strain>
    </source>
</reference>
<comment type="caution">
    <text evidence="1">The sequence shown here is derived from an EMBL/GenBank/DDBJ whole genome shotgun (WGS) entry which is preliminary data.</text>
</comment>
<dbReference type="EMBL" id="JAFFZE010000006">
    <property type="protein sequence ID" value="MCT2582926.1"/>
    <property type="molecule type" value="Genomic_DNA"/>
</dbReference>
<organism evidence="1 2">
    <name type="scientific">Actinophytocola gossypii</name>
    <dbReference type="NCBI Taxonomy" id="2812003"/>
    <lineage>
        <taxon>Bacteria</taxon>
        <taxon>Bacillati</taxon>
        <taxon>Actinomycetota</taxon>
        <taxon>Actinomycetes</taxon>
        <taxon>Pseudonocardiales</taxon>
        <taxon>Pseudonocardiaceae</taxon>
    </lineage>
</organism>
<accession>A0ABT2J5H6</accession>
<dbReference type="InterPro" id="IPR012349">
    <property type="entry name" value="Split_barrel_FMN-bd"/>
</dbReference>
<keyword evidence="2" id="KW-1185">Reference proteome</keyword>
<evidence type="ECO:0000313" key="2">
    <source>
        <dbReference type="Proteomes" id="UP001156441"/>
    </source>
</evidence>
<proteinExistence type="predicted"/>
<protein>
    <recommendedName>
        <fullName evidence="3">DUF385 domain-containing protein</fullName>
    </recommendedName>
</protein>